<dbReference type="AlphaFoldDB" id="A0A9R1WUW7"/>
<accession>A0A9R1WUW7</accession>
<keyword evidence="2" id="KW-1185">Reference proteome</keyword>
<dbReference type="Proteomes" id="UP000235145">
    <property type="component" value="Unassembled WGS sequence"/>
</dbReference>
<dbReference type="EMBL" id="NBSK02000008">
    <property type="protein sequence ID" value="KAJ0189910.1"/>
    <property type="molecule type" value="Genomic_DNA"/>
</dbReference>
<organism evidence="1 2">
    <name type="scientific">Lactuca sativa</name>
    <name type="common">Garden lettuce</name>
    <dbReference type="NCBI Taxonomy" id="4236"/>
    <lineage>
        <taxon>Eukaryota</taxon>
        <taxon>Viridiplantae</taxon>
        <taxon>Streptophyta</taxon>
        <taxon>Embryophyta</taxon>
        <taxon>Tracheophyta</taxon>
        <taxon>Spermatophyta</taxon>
        <taxon>Magnoliopsida</taxon>
        <taxon>eudicotyledons</taxon>
        <taxon>Gunneridae</taxon>
        <taxon>Pentapetalae</taxon>
        <taxon>asterids</taxon>
        <taxon>campanulids</taxon>
        <taxon>Asterales</taxon>
        <taxon>Asteraceae</taxon>
        <taxon>Cichorioideae</taxon>
        <taxon>Cichorieae</taxon>
        <taxon>Lactucinae</taxon>
        <taxon>Lactuca</taxon>
    </lineage>
</organism>
<proteinExistence type="predicted"/>
<evidence type="ECO:0000313" key="1">
    <source>
        <dbReference type="EMBL" id="KAJ0189910.1"/>
    </source>
</evidence>
<gene>
    <name evidence="1" type="ORF">LSAT_V11C800410940</name>
</gene>
<protein>
    <submittedName>
        <fullName evidence="1">Uncharacterized protein</fullName>
    </submittedName>
</protein>
<sequence length="84" mass="9733">MAFFKGEIACDAVKNGIVEFFNVIIIARKKSLLTMLEEIRNCHVYPSRVTDFEVRNGYAYVIDLEGHVYTCRLWEMSSIPYIHG</sequence>
<comment type="caution">
    <text evidence="1">The sequence shown here is derived from an EMBL/GenBank/DDBJ whole genome shotgun (WGS) entry which is preliminary data.</text>
</comment>
<name>A0A9R1WUW7_LACSA</name>
<reference evidence="1 2" key="1">
    <citation type="journal article" date="2017" name="Nat. Commun.">
        <title>Genome assembly with in vitro proximity ligation data and whole-genome triplication in lettuce.</title>
        <authorList>
            <person name="Reyes-Chin-Wo S."/>
            <person name="Wang Z."/>
            <person name="Yang X."/>
            <person name="Kozik A."/>
            <person name="Arikit S."/>
            <person name="Song C."/>
            <person name="Xia L."/>
            <person name="Froenicke L."/>
            <person name="Lavelle D.O."/>
            <person name="Truco M.J."/>
            <person name="Xia R."/>
            <person name="Zhu S."/>
            <person name="Xu C."/>
            <person name="Xu H."/>
            <person name="Xu X."/>
            <person name="Cox K."/>
            <person name="Korf I."/>
            <person name="Meyers B.C."/>
            <person name="Michelmore R.W."/>
        </authorList>
    </citation>
    <scope>NUCLEOTIDE SEQUENCE [LARGE SCALE GENOMIC DNA]</scope>
    <source>
        <strain evidence="2">cv. Salinas</strain>
        <tissue evidence="1">Seedlings</tissue>
    </source>
</reference>
<evidence type="ECO:0000313" key="2">
    <source>
        <dbReference type="Proteomes" id="UP000235145"/>
    </source>
</evidence>